<dbReference type="RefSeq" id="WP_265425064.1">
    <property type="nucleotide sequence ID" value="NZ_JAPFPW010000009.1"/>
</dbReference>
<proteinExistence type="predicted"/>
<evidence type="ECO:0000313" key="1">
    <source>
        <dbReference type="EMBL" id="MCW7754144.1"/>
    </source>
</evidence>
<reference evidence="1 2" key="1">
    <citation type="submission" date="2022-11" db="EMBL/GenBank/DDBJ databases">
        <title>Desulfobotulus tamanensis H1 sp. nov. - anaerobic, alkaliphilic, sulphate reducing bacterium isolated from terrestrial mud volcano.</title>
        <authorList>
            <person name="Frolova A."/>
            <person name="Merkel A.Y."/>
            <person name="Slobodkin A.I."/>
        </authorList>
    </citation>
    <scope>NUCLEOTIDE SEQUENCE [LARGE SCALE GENOMIC DNA]</scope>
    <source>
        <strain evidence="1 2">H1</strain>
    </source>
</reference>
<protein>
    <submittedName>
        <fullName evidence="1">Uncharacterized protein</fullName>
    </submittedName>
</protein>
<name>A0ABT3N9M2_9BACT</name>
<organism evidence="1 2">
    <name type="scientific">Desulfobotulus pelophilus</name>
    <dbReference type="NCBI Taxonomy" id="2823377"/>
    <lineage>
        <taxon>Bacteria</taxon>
        <taxon>Pseudomonadati</taxon>
        <taxon>Thermodesulfobacteriota</taxon>
        <taxon>Desulfobacteria</taxon>
        <taxon>Desulfobacterales</taxon>
        <taxon>Desulfobacteraceae</taxon>
        <taxon>Desulfobotulus</taxon>
    </lineage>
</organism>
<gene>
    <name evidence="1" type="ORF">OOT00_09100</name>
</gene>
<sequence>MGVLGIILLLPFVCLGGEGPYAPEAGRPDSTAIPMDHEKITGWATGWSEYVPGTGVEDPWRNPERALGRASGITTDVVSLGMGGSLTLTFDFPLENREGYDFAVFGNSFSDTFLELAFVEVSTDGHIFVRFPTHSLTQNRVHAFGHVNPTQIDGFAGKYRAGYGTPFDLDQLEKEDAVIQGLVDLSRILYVRLEDVVGDGSRTDSHGNPVYAPYPTQISAGFDLDGVAVLSGVILAPSGREDAAPLVNAGIGDDSGCFIGQVAAF</sequence>
<comment type="caution">
    <text evidence="1">The sequence shown here is derived from an EMBL/GenBank/DDBJ whole genome shotgun (WGS) entry which is preliminary data.</text>
</comment>
<dbReference type="EMBL" id="JAPFPW010000009">
    <property type="protein sequence ID" value="MCW7754144.1"/>
    <property type="molecule type" value="Genomic_DNA"/>
</dbReference>
<accession>A0ABT3N9M2</accession>
<keyword evidence="2" id="KW-1185">Reference proteome</keyword>
<dbReference type="Proteomes" id="UP001209681">
    <property type="component" value="Unassembled WGS sequence"/>
</dbReference>
<evidence type="ECO:0000313" key="2">
    <source>
        <dbReference type="Proteomes" id="UP001209681"/>
    </source>
</evidence>